<evidence type="ECO:0000313" key="16">
    <source>
        <dbReference type="EMBL" id="MFC4766772.1"/>
    </source>
</evidence>
<keyword evidence="17" id="KW-1185">Reference proteome</keyword>
<dbReference type="InterPro" id="IPR006982">
    <property type="entry name" value="Glu_synth_centr_N"/>
</dbReference>
<dbReference type="Pfam" id="PF04898">
    <property type="entry name" value="Glu_syn_central"/>
    <property type="match status" value="1"/>
</dbReference>
<dbReference type="Pfam" id="PF01493">
    <property type="entry name" value="GXGXG"/>
    <property type="match status" value="1"/>
</dbReference>
<dbReference type="PANTHER" id="PTHR11938:SF133">
    <property type="entry name" value="GLUTAMATE SYNTHASE (NADH)"/>
    <property type="match status" value="1"/>
</dbReference>
<evidence type="ECO:0000256" key="14">
    <source>
        <dbReference type="ARBA" id="ARBA00029440"/>
    </source>
</evidence>
<keyword evidence="13" id="KW-0003">3Fe-4S</keyword>
<evidence type="ECO:0000256" key="12">
    <source>
        <dbReference type="ARBA" id="ARBA00023164"/>
    </source>
</evidence>
<evidence type="ECO:0000256" key="5">
    <source>
        <dbReference type="ARBA" id="ARBA00022630"/>
    </source>
</evidence>
<evidence type="ECO:0000256" key="9">
    <source>
        <dbReference type="ARBA" id="ARBA00023002"/>
    </source>
</evidence>
<dbReference type="Pfam" id="PF00310">
    <property type="entry name" value="GATase_2"/>
    <property type="match status" value="1"/>
</dbReference>
<dbReference type="EMBL" id="JBHSHC010000029">
    <property type="protein sequence ID" value="MFC4766772.1"/>
    <property type="molecule type" value="Genomic_DNA"/>
</dbReference>
<feature type="domain" description="Glutamine amidotransferase type-2" evidence="15">
    <location>
        <begin position="22"/>
        <end position="414"/>
    </location>
</feature>
<evidence type="ECO:0000256" key="1">
    <source>
        <dbReference type="ARBA" id="ARBA00001917"/>
    </source>
</evidence>
<dbReference type="Proteomes" id="UP001596002">
    <property type="component" value="Unassembled WGS sequence"/>
</dbReference>
<keyword evidence="4" id="KW-0028">Amino-acid biosynthesis</keyword>
<dbReference type="GO" id="GO:0004355">
    <property type="term" value="F:glutamate synthase (NADPH) activity"/>
    <property type="evidence" value="ECO:0007669"/>
    <property type="project" value="UniProtKB-EC"/>
</dbReference>
<evidence type="ECO:0000256" key="11">
    <source>
        <dbReference type="ARBA" id="ARBA00023014"/>
    </source>
</evidence>
<organism evidence="16 17">
    <name type="scientific">Effusibacillus consociatus</name>
    <dbReference type="NCBI Taxonomy" id="1117041"/>
    <lineage>
        <taxon>Bacteria</taxon>
        <taxon>Bacillati</taxon>
        <taxon>Bacillota</taxon>
        <taxon>Bacilli</taxon>
        <taxon>Bacillales</taxon>
        <taxon>Alicyclobacillaceae</taxon>
        <taxon>Effusibacillus</taxon>
    </lineage>
</organism>
<name>A0ABV9Q0M8_9BACL</name>
<comment type="caution">
    <text evidence="16">The sequence shown here is derived from an EMBL/GenBank/DDBJ whole genome shotgun (WGS) entry which is preliminary data.</text>
</comment>
<dbReference type="InterPro" id="IPR002932">
    <property type="entry name" value="Glu_synthdom"/>
</dbReference>
<dbReference type="CDD" id="cd00713">
    <property type="entry name" value="GltS"/>
    <property type="match status" value="1"/>
</dbReference>
<sequence length="1533" mass="169282">MTVTRMPRKQGLYDPIFEHDACGIGFIANLKGKASHEIVQQGLKMLCHLEHRGGQGSDPETGDGAGIMVQIPHEFFKKSCNELNIQLPEAGKYGVGMIFFPLDSTLRAEYEKQLEAIIEDEGQKLLGWRTVPTDDTKIGKTAKASQPFIRQVFIAASDNVKDQMAFERKLYVIRKQIERAAGQNLYVVSMSTRTIVYKGLLTPGQMDAFYLDLQNPEFTSTLSVVHSRFSTNTFPTWERAHPYRYLIHNGEINTLQGNINWNLAREKMFESDAFGDDIKKVLPIIDMEGSDSAILDNCFEFFALSGRSLPHVAMMMIPEPWDQDDRMSDTKKAFYEYHSCLMEPWDGPTAISFTDGKQIGAILDRNGLRPARYYVTSDDTIIFSSEVGVLEVPEEKVLYKGRLSPGRMLLVDLEEGCIIADEEIKERIASEQPYREWLDNNLVSVENLPEAEQAPELDSKTLLQLQKAFGYTQEELTRSLAPMVTEGKDPIGSMGIDTPLAVLSNRPQLLYNYFKQSFAQVTNPPIDALRESCVTSTQTTLGSEGNLLKPDAMNCRKIRLDMPIISDGELAKIRQNPYPEFKSATLPILFKALNGEQQLESALDELFAAADQAIESGHTLLVLSDRGVNQEWAAIPALLAVSGLHHHLVRQGTRTKVSLIVESGEPRDVHQFAMLIGYGADAINPYLAIASLKEMTKGNALTNVTHEEAVRTYIKTATEGVVKVMSKMGISTVQSYRGAQIFEAVGIDQSVIDRYFTRTSSQIGGIQLDVIAKESLMRHEKAYSPDHIEEALEAGSDFQFRRDGEHHAFNPKTVHALQKACREGDYEQYKLYSKLANEEQSTFLRHLLDFKSDRSPVLIEEVESVESIVRRFKTGAMSFGSLSKEAHETLAIAMNRLGGKSNSGEGGEDSKRFVPDANGDFRRSAIKQVASGRFGVSSHYLVNADEIQIKMAQGAKPGEGGQLPGNKVYPWIAEVRGSTPGVGLISPPPHHDIYSIEDLAQLIHDLKNANPNARISVKLVSKAGVGTIAAGVAKGLADLIVISGHDGGTGASPRSSIKHAGLPWELGLAETHQTLLLNQLRDRVVLETDGKMMSGRDVVFAALLGAEEYGFATAPLISVGCVMARVCHLDTCPVGVATQNPDLRKKFKGDPQHAENFMRFVAQEVREIMAELGFRTIQEMIGRTDVLTVSEKAKSHWKAKHLDLSPLLYQPEVPEGTGRFYQRPQDHKLDQTLDRQQILKLCEPALDNKQPVQATLPISNINRVTGTILGSEVTKRYGAEGLPEDTIRLHFKGSAGQSFGAFVPKGITLTLEGDANDYIGKGLSGGKIAVYPPEQSTFVPKENIIIGNVAFYGATAGEAYIRGIAGERFCVRNSGLHTVVEGVGDHGCEYMTGGRVVILGSVGKNFAAGMSGGVAYVLAEDAKKFAELCNQEMVLLETLSDEQELAEVKLLIEKHVQYTSSQHAQEILDQWDVMATKFVKVIPKDYKRMLESIEQMEKSGLSREEAVMASFNLNKEKGVKKDTGKKDPQPILS</sequence>
<gene>
    <name evidence="16" type="primary">gltB</name>
    <name evidence="16" type="ORF">ACFO8Q_05210</name>
</gene>
<keyword evidence="12" id="KW-0314">Glutamate biosynthesis</keyword>
<evidence type="ECO:0000256" key="13">
    <source>
        <dbReference type="ARBA" id="ARBA00023291"/>
    </source>
</evidence>
<reference evidence="17" key="1">
    <citation type="journal article" date="2019" name="Int. J. Syst. Evol. Microbiol.">
        <title>The Global Catalogue of Microorganisms (GCM) 10K type strain sequencing project: providing services to taxonomists for standard genome sequencing and annotation.</title>
        <authorList>
            <consortium name="The Broad Institute Genomics Platform"/>
            <consortium name="The Broad Institute Genome Sequencing Center for Infectious Disease"/>
            <person name="Wu L."/>
            <person name="Ma J."/>
        </authorList>
    </citation>
    <scope>NUCLEOTIDE SEQUENCE [LARGE SCALE GENOMIC DNA]</scope>
    <source>
        <strain evidence="17">WYCCWR 12678</strain>
    </source>
</reference>
<dbReference type="EC" id="1.4.1.13" evidence="16"/>
<dbReference type="Gene3D" id="3.60.20.10">
    <property type="entry name" value="Glutamine Phosphoribosylpyrophosphate, subunit 1, domain 1"/>
    <property type="match status" value="1"/>
</dbReference>
<dbReference type="InterPro" id="IPR050711">
    <property type="entry name" value="ET-N_metabolism_enzyme"/>
</dbReference>
<comment type="similarity">
    <text evidence="3">Belongs to the glutamate synthase family.</text>
</comment>
<comment type="cofactor">
    <cofactor evidence="1">
        <name>FMN</name>
        <dbReference type="ChEBI" id="CHEBI:58210"/>
    </cofactor>
</comment>
<evidence type="ECO:0000256" key="7">
    <source>
        <dbReference type="ARBA" id="ARBA00022723"/>
    </source>
</evidence>
<evidence type="ECO:0000256" key="8">
    <source>
        <dbReference type="ARBA" id="ARBA00022962"/>
    </source>
</evidence>
<dbReference type="SUPFAM" id="SSF69336">
    <property type="entry name" value="Alpha subunit of glutamate synthase, C-terminal domain"/>
    <property type="match status" value="1"/>
</dbReference>
<keyword evidence="11" id="KW-0411">Iron-sulfur</keyword>
<evidence type="ECO:0000259" key="15">
    <source>
        <dbReference type="PROSITE" id="PS51278"/>
    </source>
</evidence>
<dbReference type="RefSeq" id="WP_380024667.1">
    <property type="nucleotide sequence ID" value="NZ_JBHSHC010000029.1"/>
</dbReference>
<dbReference type="PANTHER" id="PTHR11938">
    <property type="entry name" value="FAD NADPH DEHYDROGENASE/OXIDOREDUCTASE"/>
    <property type="match status" value="1"/>
</dbReference>
<keyword evidence="8" id="KW-0315">Glutamine amidotransferase</keyword>
<proteinExistence type="inferred from homology"/>
<accession>A0ABV9Q0M8</accession>
<dbReference type="SUPFAM" id="SSF51395">
    <property type="entry name" value="FMN-linked oxidoreductases"/>
    <property type="match status" value="1"/>
</dbReference>
<evidence type="ECO:0000313" key="17">
    <source>
        <dbReference type="Proteomes" id="UP001596002"/>
    </source>
</evidence>
<evidence type="ECO:0000256" key="3">
    <source>
        <dbReference type="ARBA" id="ARBA00009716"/>
    </source>
</evidence>
<keyword evidence="5" id="KW-0285">Flavoprotein</keyword>
<dbReference type="InterPro" id="IPR013785">
    <property type="entry name" value="Aldolase_TIM"/>
</dbReference>
<dbReference type="InterPro" id="IPR036485">
    <property type="entry name" value="Glu_synth_asu_C_sf"/>
</dbReference>
<protein>
    <submittedName>
        <fullName evidence="16">Glutamate synthase large subunit</fullName>
        <ecNumber evidence="16">1.4.1.13</ecNumber>
    </submittedName>
</protein>
<evidence type="ECO:0000256" key="2">
    <source>
        <dbReference type="ARBA" id="ARBA00001927"/>
    </source>
</evidence>
<keyword evidence="9 16" id="KW-0560">Oxidoreductase</keyword>
<dbReference type="Pfam" id="PF01645">
    <property type="entry name" value="Glu_synthase"/>
    <property type="match status" value="1"/>
</dbReference>
<comment type="cofactor">
    <cofactor evidence="2">
        <name>[3Fe-4S] cluster</name>
        <dbReference type="ChEBI" id="CHEBI:21137"/>
    </cofactor>
</comment>
<keyword evidence="6" id="KW-0288">FMN</keyword>
<evidence type="ECO:0000256" key="6">
    <source>
        <dbReference type="ARBA" id="ARBA00022643"/>
    </source>
</evidence>
<dbReference type="InterPro" id="IPR002489">
    <property type="entry name" value="Glu_synth_asu_C"/>
</dbReference>
<keyword evidence="7" id="KW-0479">Metal-binding</keyword>
<dbReference type="InterPro" id="IPR029055">
    <property type="entry name" value="Ntn_hydrolases_N"/>
</dbReference>
<dbReference type="SUPFAM" id="SSF56235">
    <property type="entry name" value="N-terminal nucleophile aminohydrolases (Ntn hydrolases)"/>
    <property type="match status" value="1"/>
</dbReference>
<evidence type="ECO:0000256" key="10">
    <source>
        <dbReference type="ARBA" id="ARBA00023004"/>
    </source>
</evidence>
<dbReference type="CDD" id="cd00982">
    <property type="entry name" value="gltB_C"/>
    <property type="match status" value="1"/>
</dbReference>
<dbReference type="NCBIfam" id="NF008730">
    <property type="entry name" value="PRK11750.1"/>
    <property type="match status" value="1"/>
</dbReference>
<dbReference type="Gene3D" id="3.20.20.70">
    <property type="entry name" value="Aldolase class I"/>
    <property type="match status" value="2"/>
</dbReference>
<evidence type="ECO:0000256" key="4">
    <source>
        <dbReference type="ARBA" id="ARBA00022605"/>
    </source>
</evidence>
<dbReference type="InterPro" id="IPR017932">
    <property type="entry name" value="GATase_2_dom"/>
</dbReference>
<comment type="pathway">
    <text evidence="14">Amino-acid biosynthesis.</text>
</comment>
<dbReference type="PROSITE" id="PS51278">
    <property type="entry name" value="GATASE_TYPE_2"/>
    <property type="match status" value="1"/>
</dbReference>
<dbReference type="CDD" id="cd02808">
    <property type="entry name" value="GltS_FMN"/>
    <property type="match status" value="1"/>
</dbReference>
<dbReference type="Gene3D" id="2.160.20.60">
    <property type="entry name" value="Glutamate synthase, alpha subunit, C-terminal domain"/>
    <property type="match status" value="1"/>
</dbReference>
<keyword evidence="10" id="KW-0408">Iron</keyword>